<accession>A0A9P6E5D5</accession>
<feature type="region of interest" description="Disordered" evidence="1">
    <location>
        <begin position="20"/>
        <end position="40"/>
    </location>
</feature>
<dbReference type="OrthoDB" id="3113705at2759"/>
<keyword evidence="3" id="KW-1185">Reference proteome</keyword>
<dbReference type="Proteomes" id="UP000807306">
    <property type="component" value="Unassembled WGS sequence"/>
</dbReference>
<evidence type="ECO:0000313" key="3">
    <source>
        <dbReference type="Proteomes" id="UP000807306"/>
    </source>
</evidence>
<reference evidence="2" key="1">
    <citation type="submission" date="2020-11" db="EMBL/GenBank/DDBJ databases">
        <authorList>
            <consortium name="DOE Joint Genome Institute"/>
            <person name="Ahrendt S."/>
            <person name="Riley R."/>
            <person name="Andreopoulos W."/>
            <person name="Labutti K."/>
            <person name="Pangilinan J."/>
            <person name="Ruiz-Duenas F.J."/>
            <person name="Barrasa J.M."/>
            <person name="Sanchez-Garcia M."/>
            <person name="Camarero S."/>
            <person name="Miyauchi S."/>
            <person name="Serrano A."/>
            <person name="Linde D."/>
            <person name="Babiker R."/>
            <person name="Drula E."/>
            <person name="Ayuso-Fernandez I."/>
            <person name="Pacheco R."/>
            <person name="Padilla G."/>
            <person name="Ferreira P."/>
            <person name="Barriuso J."/>
            <person name="Kellner H."/>
            <person name="Castanera R."/>
            <person name="Alfaro M."/>
            <person name="Ramirez L."/>
            <person name="Pisabarro A.G."/>
            <person name="Kuo A."/>
            <person name="Tritt A."/>
            <person name="Lipzen A."/>
            <person name="He G."/>
            <person name="Yan M."/>
            <person name="Ng V."/>
            <person name="Cullen D."/>
            <person name="Martin F."/>
            <person name="Rosso M.-N."/>
            <person name="Henrissat B."/>
            <person name="Hibbett D."/>
            <person name="Martinez A.T."/>
            <person name="Grigoriev I.V."/>
        </authorList>
    </citation>
    <scope>NUCLEOTIDE SEQUENCE</scope>
    <source>
        <strain evidence="2">CBS 506.95</strain>
    </source>
</reference>
<name>A0A9P6E5D5_9AGAR</name>
<proteinExistence type="predicted"/>
<protein>
    <submittedName>
        <fullName evidence="2">Uncharacterized protein</fullName>
    </submittedName>
</protein>
<evidence type="ECO:0000256" key="1">
    <source>
        <dbReference type="SAM" id="MobiDB-lite"/>
    </source>
</evidence>
<feature type="compositionally biased region" description="Polar residues" evidence="1">
    <location>
        <begin position="28"/>
        <end position="38"/>
    </location>
</feature>
<dbReference type="EMBL" id="MU157933">
    <property type="protein sequence ID" value="KAF9522810.1"/>
    <property type="molecule type" value="Genomic_DNA"/>
</dbReference>
<dbReference type="AlphaFoldDB" id="A0A9P6E5D5"/>
<comment type="caution">
    <text evidence="2">The sequence shown here is derived from an EMBL/GenBank/DDBJ whole genome shotgun (WGS) entry which is preliminary data.</text>
</comment>
<organism evidence="2 3">
    <name type="scientific">Crepidotus variabilis</name>
    <dbReference type="NCBI Taxonomy" id="179855"/>
    <lineage>
        <taxon>Eukaryota</taxon>
        <taxon>Fungi</taxon>
        <taxon>Dikarya</taxon>
        <taxon>Basidiomycota</taxon>
        <taxon>Agaricomycotina</taxon>
        <taxon>Agaricomycetes</taxon>
        <taxon>Agaricomycetidae</taxon>
        <taxon>Agaricales</taxon>
        <taxon>Agaricineae</taxon>
        <taxon>Crepidotaceae</taxon>
        <taxon>Crepidotus</taxon>
    </lineage>
</organism>
<gene>
    <name evidence="2" type="ORF">CPB83DRAFT_899314</name>
</gene>
<sequence>MTEPENLRRINLFKRRKKDKSIAGGRQVSATNRETLGSPSLPLIDEGTRLDVDKLVSNLREDSNYRNWYTRAHRKTDEEFFRWFDDDEGPRIKKQIGTEVRGAKPSSRDPSVRYTHLDVTETNSPLTIRWWYGNQFGYNFDLINPETQAPVEPPHDLEIEYWQHGNWLQLISLREAAQRCGGETVTGPPQWVVEPGASLRLRLNDLNLILGIVVVPHAPPGADKVFDSFSTLKEAISHRS</sequence>
<evidence type="ECO:0000313" key="2">
    <source>
        <dbReference type="EMBL" id="KAF9522810.1"/>
    </source>
</evidence>